<dbReference type="EMBL" id="CTRP01000016">
    <property type="protein sequence ID" value="CQR74997.1"/>
    <property type="molecule type" value="Genomic_DNA"/>
</dbReference>
<dbReference type="InterPro" id="IPR013324">
    <property type="entry name" value="RNA_pol_sigma_r3/r4-like"/>
</dbReference>
<gene>
    <name evidence="6" type="ORF">SpAn4DRAFT_4361</name>
</gene>
<evidence type="ECO:0000313" key="6">
    <source>
        <dbReference type="EMBL" id="CQR74997.1"/>
    </source>
</evidence>
<evidence type="ECO:0000256" key="2">
    <source>
        <dbReference type="ARBA" id="ARBA00023082"/>
    </source>
</evidence>
<organism evidence="6 7">
    <name type="scientific">Sporomusa ovata</name>
    <dbReference type="NCBI Taxonomy" id="2378"/>
    <lineage>
        <taxon>Bacteria</taxon>
        <taxon>Bacillati</taxon>
        <taxon>Bacillota</taxon>
        <taxon>Negativicutes</taxon>
        <taxon>Selenomonadales</taxon>
        <taxon>Sporomusaceae</taxon>
        <taxon>Sporomusa</taxon>
    </lineage>
</organism>
<evidence type="ECO:0000256" key="4">
    <source>
        <dbReference type="ARBA" id="ARBA00023163"/>
    </source>
</evidence>
<dbReference type="SUPFAM" id="SSF88659">
    <property type="entry name" value="Sigma3 and sigma4 domains of RNA polymerase sigma factors"/>
    <property type="match status" value="1"/>
</dbReference>
<evidence type="ECO:0000313" key="7">
    <source>
        <dbReference type="Proteomes" id="UP000049855"/>
    </source>
</evidence>
<feature type="domain" description="RNA polymerase sigma factor 70 region 4 type 2" evidence="5">
    <location>
        <begin position="73"/>
        <end position="126"/>
    </location>
</feature>
<keyword evidence="7" id="KW-1185">Reference proteome</keyword>
<dbReference type="Pfam" id="PF08281">
    <property type="entry name" value="Sigma70_r4_2"/>
    <property type="match status" value="1"/>
</dbReference>
<keyword evidence="3" id="KW-0238">DNA-binding</keyword>
<dbReference type="CDD" id="cd06171">
    <property type="entry name" value="Sigma70_r4"/>
    <property type="match status" value="1"/>
</dbReference>
<dbReference type="AlphaFoldDB" id="A0A0U1L5P2"/>
<proteinExistence type="predicted"/>
<evidence type="ECO:0000256" key="1">
    <source>
        <dbReference type="ARBA" id="ARBA00023015"/>
    </source>
</evidence>
<dbReference type="NCBIfam" id="TIGR02937">
    <property type="entry name" value="sigma70-ECF"/>
    <property type="match status" value="1"/>
</dbReference>
<keyword evidence="2" id="KW-0731">Sigma factor</keyword>
<dbReference type="Proteomes" id="UP000049855">
    <property type="component" value="Unassembled WGS sequence"/>
</dbReference>
<accession>A0A0U1L5P2</accession>
<dbReference type="RefSeq" id="WP_021171225.1">
    <property type="nucleotide sequence ID" value="NZ_CTRP01000016.1"/>
</dbReference>
<reference evidence="7" key="1">
    <citation type="submission" date="2015-03" db="EMBL/GenBank/DDBJ databases">
        <authorList>
            <person name="Nijsse Bart"/>
        </authorList>
    </citation>
    <scope>NUCLEOTIDE SEQUENCE [LARGE SCALE GENOMIC DNA]</scope>
</reference>
<name>A0A0U1L5P2_9FIRM</name>
<dbReference type="Gene3D" id="1.10.10.10">
    <property type="entry name" value="Winged helix-like DNA-binding domain superfamily/Winged helix DNA-binding domain"/>
    <property type="match status" value="1"/>
</dbReference>
<dbReference type="PANTHER" id="PTHR30385">
    <property type="entry name" value="SIGMA FACTOR F FLAGELLAR"/>
    <property type="match status" value="1"/>
</dbReference>
<evidence type="ECO:0000256" key="3">
    <source>
        <dbReference type="ARBA" id="ARBA00023125"/>
    </source>
</evidence>
<protein>
    <recommendedName>
        <fullName evidence="5">RNA polymerase sigma factor 70 region 4 type 2 domain-containing protein</fullName>
    </recommendedName>
</protein>
<sequence>MKIKYEFVTGETVEIEVEENIGEVMAQIDRDIYRSNRRETNKHNSVEALEDKGIQLADESMDIPFFIEQQEMREALHNAMDKLLPQQRELIQKVFFTGKSISEIARAEGVDESSIRDRLKRIYKKLKNFSK</sequence>
<evidence type="ECO:0000259" key="5">
    <source>
        <dbReference type="Pfam" id="PF08281"/>
    </source>
</evidence>
<dbReference type="GO" id="GO:0016987">
    <property type="term" value="F:sigma factor activity"/>
    <property type="evidence" value="ECO:0007669"/>
    <property type="project" value="UniProtKB-KW"/>
</dbReference>
<dbReference type="InterPro" id="IPR036388">
    <property type="entry name" value="WH-like_DNA-bd_sf"/>
</dbReference>
<dbReference type="InterPro" id="IPR013249">
    <property type="entry name" value="RNA_pol_sigma70_r4_t2"/>
</dbReference>
<keyword evidence="4" id="KW-0804">Transcription</keyword>
<dbReference type="InterPro" id="IPR014284">
    <property type="entry name" value="RNA_pol_sigma-70_dom"/>
</dbReference>
<keyword evidence="1" id="KW-0805">Transcription regulation</keyword>
<dbReference type="GO" id="GO:0003677">
    <property type="term" value="F:DNA binding"/>
    <property type="evidence" value="ECO:0007669"/>
    <property type="project" value="UniProtKB-KW"/>
</dbReference>
<dbReference type="GO" id="GO:0006352">
    <property type="term" value="P:DNA-templated transcription initiation"/>
    <property type="evidence" value="ECO:0007669"/>
    <property type="project" value="InterPro"/>
</dbReference>